<gene>
    <name evidence="1" type="ORF">VSA01S_33170</name>
</gene>
<dbReference type="RefSeq" id="WP_039979900.1">
    <property type="nucleotide sequence ID" value="NZ_BAOJ01000022.1"/>
</dbReference>
<dbReference type="OrthoDB" id="7061404at2"/>
<evidence type="ECO:0000313" key="1">
    <source>
        <dbReference type="EMBL" id="GEM77205.1"/>
    </source>
</evidence>
<accession>A0A511QIQ9</accession>
<sequence>MNKIDYLEELKEVPISFNNVKVVPDVGSRLDWKFEVNPSEYISFAKRDFREGSIRGLINSLGNSKRAIDCQIDRIFQALGYDPKKYPKNLNEFGEFFRDDDSVNLPAKLKVIVSFGIAPCGLVSEIRTLRNKIEHDFIVPNSTEVRRAFETAELFVAASERKLIDSWEFELTCLDSKFGFYFHKMLDDFKFQCWVRTPKPVEELQKINIPRDSLLHHCILRMTLSMDQELEFGRSLSYLAKLLDKPFDFESANVEFSYE</sequence>
<keyword evidence="2" id="KW-1185">Reference proteome</keyword>
<dbReference type="AlphaFoldDB" id="A0A511QIQ9"/>
<organism evidence="1 2">
    <name type="scientific">Vibrio sagamiensis NBRC 104589</name>
    <dbReference type="NCBI Taxonomy" id="1219064"/>
    <lineage>
        <taxon>Bacteria</taxon>
        <taxon>Pseudomonadati</taxon>
        <taxon>Pseudomonadota</taxon>
        <taxon>Gammaproteobacteria</taxon>
        <taxon>Vibrionales</taxon>
        <taxon>Vibrionaceae</taxon>
        <taxon>Vibrio</taxon>
    </lineage>
</organism>
<proteinExistence type="predicted"/>
<dbReference type="Proteomes" id="UP000321922">
    <property type="component" value="Unassembled WGS sequence"/>
</dbReference>
<dbReference type="EMBL" id="BJXJ01000043">
    <property type="protein sequence ID" value="GEM77205.1"/>
    <property type="molecule type" value="Genomic_DNA"/>
</dbReference>
<reference evidence="1 2" key="1">
    <citation type="submission" date="2019-07" db="EMBL/GenBank/DDBJ databases">
        <title>Whole genome shotgun sequence of Vibrio sagamiensis NBRC 104589.</title>
        <authorList>
            <person name="Hosoyama A."/>
            <person name="Uohara A."/>
            <person name="Ohji S."/>
            <person name="Ichikawa N."/>
        </authorList>
    </citation>
    <scope>NUCLEOTIDE SEQUENCE [LARGE SCALE GENOMIC DNA]</scope>
    <source>
        <strain evidence="1 2">NBRC 104589</strain>
    </source>
</reference>
<comment type="caution">
    <text evidence="1">The sequence shown here is derived from an EMBL/GenBank/DDBJ whole genome shotgun (WGS) entry which is preliminary data.</text>
</comment>
<name>A0A511QIQ9_9VIBR</name>
<protein>
    <submittedName>
        <fullName evidence="1">Uncharacterized protein</fullName>
    </submittedName>
</protein>
<evidence type="ECO:0000313" key="2">
    <source>
        <dbReference type="Proteomes" id="UP000321922"/>
    </source>
</evidence>